<evidence type="ECO:0000313" key="2">
    <source>
        <dbReference type="Proteomes" id="UP000252415"/>
    </source>
</evidence>
<dbReference type="Proteomes" id="UP000252415">
    <property type="component" value="Unassembled WGS sequence"/>
</dbReference>
<dbReference type="Pfam" id="PF14006">
    <property type="entry name" value="YqzL"/>
    <property type="match status" value="1"/>
</dbReference>
<accession>A0A368W724</accession>
<dbReference type="RefSeq" id="WP_114378770.1">
    <property type="nucleotide sequence ID" value="NZ_QPJD01000002.1"/>
</dbReference>
<proteinExistence type="predicted"/>
<keyword evidence="2" id="KW-1185">Reference proteome</keyword>
<evidence type="ECO:0000313" key="1">
    <source>
        <dbReference type="EMBL" id="RCW51284.1"/>
    </source>
</evidence>
<dbReference type="EMBL" id="QPJD01000002">
    <property type="protein sequence ID" value="RCW51284.1"/>
    <property type="molecule type" value="Genomic_DNA"/>
</dbReference>
<sequence length="53" mass="5966">MRDFSWKYFTLTGDVESFMLYKEMNQIGAEGGPDALVGADKEIAMIELEDTSN</sequence>
<reference evidence="1 2" key="1">
    <citation type="submission" date="2018-07" db="EMBL/GenBank/DDBJ databases">
        <title>Genomic Encyclopedia of Type Strains, Phase III (KMG-III): the genomes of soil and plant-associated and newly described type strains.</title>
        <authorList>
            <person name="Whitman W."/>
        </authorList>
    </citation>
    <scope>NUCLEOTIDE SEQUENCE [LARGE SCALE GENOMIC DNA]</scope>
    <source>
        <strain evidence="1 2">CECT 7506</strain>
    </source>
</reference>
<protein>
    <submittedName>
        <fullName evidence="1">YqzL-like protein</fullName>
    </submittedName>
</protein>
<gene>
    <name evidence="1" type="ORF">DFP97_102482</name>
</gene>
<dbReference type="AlphaFoldDB" id="A0A368W724"/>
<dbReference type="InterPro" id="IPR025617">
    <property type="entry name" value="YqzL"/>
</dbReference>
<dbReference type="OrthoDB" id="1650227at2"/>
<name>A0A368W724_9BACL</name>
<organism evidence="1 2">
    <name type="scientific">Paenibacillus prosopidis</name>
    <dbReference type="NCBI Taxonomy" id="630520"/>
    <lineage>
        <taxon>Bacteria</taxon>
        <taxon>Bacillati</taxon>
        <taxon>Bacillota</taxon>
        <taxon>Bacilli</taxon>
        <taxon>Bacillales</taxon>
        <taxon>Paenibacillaceae</taxon>
        <taxon>Paenibacillus</taxon>
    </lineage>
</organism>
<comment type="caution">
    <text evidence="1">The sequence shown here is derived from an EMBL/GenBank/DDBJ whole genome shotgun (WGS) entry which is preliminary data.</text>
</comment>